<accession>A6U937</accession>
<reference evidence="2" key="1">
    <citation type="submission" date="2007-06" db="EMBL/GenBank/DDBJ databases">
        <title>Complete sequence of Sinorhizobium medicae WSM419 chromosome.</title>
        <authorList>
            <consortium name="US DOE Joint Genome Institute"/>
            <person name="Copeland A."/>
            <person name="Lucas S."/>
            <person name="Lapidus A."/>
            <person name="Barry K."/>
            <person name="Glavina del Rio T."/>
            <person name="Dalin E."/>
            <person name="Tice H."/>
            <person name="Pitluck S."/>
            <person name="Chain P."/>
            <person name="Malfatti S."/>
            <person name="Shin M."/>
            <person name="Vergez L."/>
            <person name="Schmutz J."/>
            <person name="Larimer F."/>
            <person name="Land M."/>
            <person name="Hauser L."/>
            <person name="Kyrpides N."/>
            <person name="Mikhailova N."/>
            <person name="Reeve W.G."/>
            <person name="Richardson P."/>
        </authorList>
    </citation>
    <scope>NUCLEOTIDE SEQUENCE [LARGE SCALE GENOMIC DNA]</scope>
    <source>
        <strain evidence="2">WSM419</strain>
    </source>
</reference>
<evidence type="ECO:0000313" key="2">
    <source>
        <dbReference type="Proteomes" id="UP000001108"/>
    </source>
</evidence>
<dbReference type="EMBL" id="CP000738">
    <property type="protein sequence ID" value="ABR60167.1"/>
    <property type="molecule type" value="Genomic_DNA"/>
</dbReference>
<protein>
    <submittedName>
        <fullName evidence="1">Uncharacterized protein</fullName>
    </submittedName>
</protein>
<dbReference type="Proteomes" id="UP000001108">
    <property type="component" value="Chromosome"/>
</dbReference>
<reference evidence="1 2" key="2">
    <citation type="journal article" date="2010" name="Stand. Genomic Sci.">
        <title>Complete genome sequence of the Medicago microsymbiont Ensifer (Sinorhizobium) medicae strain WSM419.</title>
        <authorList>
            <person name="Reeve W."/>
            <person name="Chain P."/>
            <person name="O'Hara G."/>
            <person name="Ardley J."/>
            <person name="Nandesena K."/>
            <person name="Brau L."/>
            <person name="Tiwari R."/>
            <person name="Malfatti S."/>
            <person name="Kiss H."/>
            <person name="Lapidus A."/>
            <person name="Copeland A."/>
            <person name="Nolan M."/>
            <person name="Land M."/>
            <person name="Hauser L."/>
            <person name="Chang Y.J."/>
            <person name="Ivanova N."/>
            <person name="Mavromatis K."/>
            <person name="Markowitz V."/>
            <person name="Kyrpides N."/>
            <person name="Gollagher M."/>
            <person name="Yates R."/>
            <person name="Dilworth M."/>
            <person name="Howieson J."/>
        </authorList>
    </citation>
    <scope>NUCLEOTIDE SEQUENCE [LARGE SCALE GENOMIC DNA]</scope>
    <source>
        <strain evidence="1 2">WSM419</strain>
    </source>
</reference>
<dbReference type="STRING" id="366394.Smed_1317"/>
<dbReference type="OrthoDB" id="6631788at2"/>
<dbReference type="eggNOG" id="ENOG5031BDU">
    <property type="taxonomic scope" value="Bacteria"/>
</dbReference>
<evidence type="ECO:0000313" key="1">
    <source>
        <dbReference type="EMBL" id="ABR60167.1"/>
    </source>
</evidence>
<name>A6U937_SINMW</name>
<organism evidence="1 2">
    <name type="scientific">Sinorhizobium medicae (strain WSM419)</name>
    <name type="common">Ensifer medicae</name>
    <dbReference type="NCBI Taxonomy" id="366394"/>
    <lineage>
        <taxon>Bacteria</taxon>
        <taxon>Pseudomonadati</taxon>
        <taxon>Pseudomonadota</taxon>
        <taxon>Alphaproteobacteria</taxon>
        <taxon>Hyphomicrobiales</taxon>
        <taxon>Rhizobiaceae</taxon>
        <taxon>Sinorhizobium/Ensifer group</taxon>
        <taxon>Sinorhizobium</taxon>
    </lineage>
</organism>
<gene>
    <name evidence="1" type="ordered locus">Smed_1317</name>
</gene>
<dbReference type="HOGENOM" id="CLU_099810_1_0_5"/>
<dbReference type="KEGG" id="smd:Smed_1317"/>
<dbReference type="AlphaFoldDB" id="A6U937"/>
<dbReference type="InterPro" id="IPR044925">
    <property type="entry name" value="His-Me_finger_sf"/>
</dbReference>
<dbReference type="SUPFAM" id="SSF54060">
    <property type="entry name" value="His-Me finger endonucleases"/>
    <property type="match status" value="1"/>
</dbReference>
<proteinExistence type="predicted"/>
<sequence>MEAILAARLACSVQDCVEPCVARGYCNTHYRKFMYHGDPLAGRTKKPAKKGEPLRWLLDHVAHADKDECLTWPFSRFQNGYGLIVKDGASYGAHRYMCELVSGEPPTPEHVAAHSCNKGRDGCVNPHHLRWATSQENTLDRFDHGTMPTGSASHFAKLTPEQVSEIRKIGRSRTQRDLAKIYGVCKSTIGYIVRGENWATS</sequence>